<dbReference type="Proteomes" id="UP000238479">
    <property type="component" value="Chromosome 2"/>
</dbReference>
<keyword evidence="1" id="KW-1133">Transmembrane helix</keyword>
<evidence type="ECO:0000313" key="3">
    <source>
        <dbReference type="Proteomes" id="UP000238479"/>
    </source>
</evidence>
<sequence length="75" mass="8262">MESSGLMTATILAQEATAVRRTGFRSLSGSDPSLQYGAWVRPRAVGLWAALGRWAALFLFYLLSINFLILFGPRL</sequence>
<feature type="transmembrane region" description="Helical" evidence="1">
    <location>
        <begin position="45"/>
        <end position="71"/>
    </location>
</feature>
<proteinExistence type="predicted"/>
<evidence type="ECO:0000313" key="2">
    <source>
        <dbReference type="EMBL" id="PRQ48758.1"/>
    </source>
</evidence>
<keyword evidence="1" id="KW-0812">Transmembrane</keyword>
<keyword evidence="1" id="KW-0472">Membrane</keyword>
<evidence type="ECO:0000256" key="1">
    <source>
        <dbReference type="SAM" id="Phobius"/>
    </source>
</evidence>
<dbReference type="Gramene" id="PRQ48758">
    <property type="protein sequence ID" value="PRQ48758"/>
    <property type="gene ID" value="RchiOBHm_Chr2g0114341"/>
</dbReference>
<accession>A0A2P6RQP8</accession>
<comment type="caution">
    <text evidence="2">The sequence shown here is derived from an EMBL/GenBank/DDBJ whole genome shotgun (WGS) entry which is preliminary data.</text>
</comment>
<dbReference type="AlphaFoldDB" id="A0A2P6RQP8"/>
<reference evidence="2 3" key="1">
    <citation type="journal article" date="2018" name="Nat. Genet.">
        <title>The Rosa genome provides new insights in the design of modern roses.</title>
        <authorList>
            <person name="Bendahmane M."/>
        </authorList>
    </citation>
    <scope>NUCLEOTIDE SEQUENCE [LARGE SCALE GENOMIC DNA]</scope>
    <source>
        <strain evidence="3">cv. Old Blush</strain>
    </source>
</reference>
<protein>
    <submittedName>
        <fullName evidence="2">Uncharacterized protein</fullName>
    </submittedName>
</protein>
<dbReference type="EMBL" id="PDCK01000040">
    <property type="protein sequence ID" value="PRQ48758.1"/>
    <property type="molecule type" value="Genomic_DNA"/>
</dbReference>
<keyword evidence="3" id="KW-1185">Reference proteome</keyword>
<name>A0A2P6RQP8_ROSCH</name>
<organism evidence="2 3">
    <name type="scientific">Rosa chinensis</name>
    <name type="common">China rose</name>
    <dbReference type="NCBI Taxonomy" id="74649"/>
    <lineage>
        <taxon>Eukaryota</taxon>
        <taxon>Viridiplantae</taxon>
        <taxon>Streptophyta</taxon>
        <taxon>Embryophyta</taxon>
        <taxon>Tracheophyta</taxon>
        <taxon>Spermatophyta</taxon>
        <taxon>Magnoliopsida</taxon>
        <taxon>eudicotyledons</taxon>
        <taxon>Gunneridae</taxon>
        <taxon>Pentapetalae</taxon>
        <taxon>rosids</taxon>
        <taxon>fabids</taxon>
        <taxon>Rosales</taxon>
        <taxon>Rosaceae</taxon>
        <taxon>Rosoideae</taxon>
        <taxon>Rosoideae incertae sedis</taxon>
        <taxon>Rosa</taxon>
    </lineage>
</organism>
<gene>
    <name evidence="2" type="ORF">RchiOBHm_Chr2g0114341</name>
</gene>